<dbReference type="InterPro" id="IPR039421">
    <property type="entry name" value="Type_1_exporter"/>
</dbReference>
<keyword evidence="4" id="KW-0378">Hydrolase</keyword>
<feature type="transmembrane region" description="Helical" evidence="9">
    <location>
        <begin position="228"/>
        <end position="251"/>
    </location>
</feature>
<evidence type="ECO:0000256" key="9">
    <source>
        <dbReference type="SAM" id="Phobius"/>
    </source>
</evidence>
<comment type="caution">
    <text evidence="13">The sequence shown here is derived from an EMBL/GenBank/DDBJ whole genome shotgun (WGS) entry which is preliminary data.</text>
</comment>
<dbReference type="Proteomes" id="UP001254770">
    <property type="component" value="Unassembled WGS sequence"/>
</dbReference>
<feature type="transmembrane region" description="Helical" evidence="9">
    <location>
        <begin position="167"/>
        <end position="189"/>
    </location>
</feature>
<dbReference type="Gene3D" id="3.90.70.10">
    <property type="entry name" value="Cysteine proteinases"/>
    <property type="match status" value="1"/>
</dbReference>
<protein>
    <submittedName>
        <fullName evidence="13">Peptidase domain-containing ABC transporter</fullName>
    </submittedName>
</protein>
<dbReference type="InterPro" id="IPR017871">
    <property type="entry name" value="ABC_transporter-like_CS"/>
</dbReference>
<evidence type="ECO:0000256" key="8">
    <source>
        <dbReference type="ARBA" id="ARBA00023136"/>
    </source>
</evidence>
<gene>
    <name evidence="13" type="ORF">P7D69_16590</name>
</gene>
<feature type="transmembrane region" description="Helical" evidence="9">
    <location>
        <begin position="397"/>
        <end position="415"/>
    </location>
</feature>
<feature type="domain" description="ABC transmembrane type-1" evidence="11">
    <location>
        <begin position="174"/>
        <end position="450"/>
    </location>
</feature>
<evidence type="ECO:0000256" key="1">
    <source>
        <dbReference type="ARBA" id="ARBA00004651"/>
    </source>
</evidence>
<sequence>MVYPVVLQHNEFDCGVATIKGIFEYYNLNLSFTQIRKRTNTDKNGTKALNLVRFIRSKGFESKGLLFENKKEVDWKNNNLSYPMIAHIIKDNKYEHYITIFEYDQKRKELVICDPAIGILRKKVNDFNRTWTGIIITVVPTKDTETGGLKETPLLNVIQKVLKQKKLLFKLGMASFISNLCVIFGSYYFQFLIDRIIPKRNFNLLAIVTTITIFVYSMQIFLEIFKNRIIYFIGSKIGIELIKNYLSSLFLTPLIEVQRFKQGQLVNRINDIYIVAGAVTNIITVFFVNILIIFVSGVFLFASNRALFISALVVVPIYLFLTHKFSKSYEKNYKDSIEKNEYLASNLLEWVKGFETLKTLGIENDVISDLNLIAADSISKNFNVLKLGTTQQVIKDFVSEVGNILIILLGTLLIIKNQYSFGELITFNTLWALFLLPIKNIVDLQPKLKNAEISAWRIKDITDLLGKKDQYKFNGNRKIEKIKIEHLSFSYEQGNEVLNDLMLEINAGDKIALAGKNGSGKSTLGKILSGILLPSEGSIKIYDNKDFQLDTDFLRKNIYYTTQNSFLIHGELRKNLTLGIKKDITDDQLLSACEIVSLDKKIYNSRQGLSFIIQEDGMNLSGGQKQKICLARMLLNNRNIIVLDEATSAMDSESETSFFDYLLSTEKTVIVISHKEEIIDKCDKKFFIK</sequence>
<dbReference type="GO" id="GO:0005886">
    <property type="term" value="C:plasma membrane"/>
    <property type="evidence" value="ECO:0007669"/>
    <property type="project" value="UniProtKB-SubCell"/>
</dbReference>
<evidence type="ECO:0000256" key="2">
    <source>
        <dbReference type="ARBA" id="ARBA00022692"/>
    </source>
</evidence>
<dbReference type="SMART" id="SM00382">
    <property type="entry name" value="AAA"/>
    <property type="match status" value="1"/>
</dbReference>
<dbReference type="InterPro" id="IPR027417">
    <property type="entry name" value="P-loop_NTPase"/>
</dbReference>
<feature type="transmembrane region" description="Helical" evidence="9">
    <location>
        <begin position="201"/>
        <end position="222"/>
    </location>
</feature>
<dbReference type="InterPro" id="IPR005074">
    <property type="entry name" value="Peptidase_C39"/>
</dbReference>
<comment type="subcellular location">
    <subcellularLocation>
        <location evidence="1">Cell membrane</location>
        <topology evidence="1">Multi-pass membrane protein</topology>
    </subcellularLocation>
</comment>
<evidence type="ECO:0000313" key="14">
    <source>
        <dbReference type="Proteomes" id="UP001254770"/>
    </source>
</evidence>
<dbReference type="GO" id="GO:0015421">
    <property type="term" value="F:ABC-type oligopeptide transporter activity"/>
    <property type="evidence" value="ECO:0007669"/>
    <property type="project" value="TreeGrafter"/>
</dbReference>
<dbReference type="AlphaFoldDB" id="A0AAW8TDU3"/>
<dbReference type="SUPFAM" id="SSF90123">
    <property type="entry name" value="ABC transporter transmembrane region"/>
    <property type="match status" value="1"/>
</dbReference>
<dbReference type="GO" id="GO:0006508">
    <property type="term" value="P:proteolysis"/>
    <property type="evidence" value="ECO:0007669"/>
    <property type="project" value="InterPro"/>
</dbReference>
<feature type="transmembrane region" description="Helical" evidence="9">
    <location>
        <begin position="272"/>
        <end position="295"/>
    </location>
</feature>
<feature type="domain" description="ABC transporter" evidence="10">
    <location>
        <begin position="482"/>
        <end position="689"/>
    </location>
</feature>
<keyword evidence="8 9" id="KW-0472">Membrane</keyword>
<evidence type="ECO:0000313" key="13">
    <source>
        <dbReference type="EMBL" id="MDT2545969.1"/>
    </source>
</evidence>
<dbReference type="InterPro" id="IPR003593">
    <property type="entry name" value="AAA+_ATPase"/>
</dbReference>
<feature type="transmembrane region" description="Helical" evidence="9">
    <location>
        <begin position="301"/>
        <end position="321"/>
    </location>
</feature>
<dbReference type="PROSITE" id="PS00211">
    <property type="entry name" value="ABC_TRANSPORTER_1"/>
    <property type="match status" value="1"/>
</dbReference>
<evidence type="ECO:0000256" key="7">
    <source>
        <dbReference type="ARBA" id="ARBA00022989"/>
    </source>
</evidence>
<evidence type="ECO:0000256" key="6">
    <source>
        <dbReference type="ARBA" id="ARBA00022840"/>
    </source>
</evidence>
<accession>A0AAW8TDU3</accession>
<keyword evidence="5" id="KW-0788">Thiol protease</keyword>
<keyword evidence="5" id="KW-0645">Protease</keyword>
<keyword evidence="3" id="KW-0547">Nucleotide-binding</keyword>
<feature type="domain" description="Peptidase C39" evidence="12">
    <location>
        <begin position="8"/>
        <end position="138"/>
    </location>
</feature>
<evidence type="ECO:0000259" key="11">
    <source>
        <dbReference type="PROSITE" id="PS50929"/>
    </source>
</evidence>
<dbReference type="PROSITE" id="PS50990">
    <property type="entry name" value="PEPTIDASE_C39"/>
    <property type="match status" value="1"/>
</dbReference>
<evidence type="ECO:0000256" key="3">
    <source>
        <dbReference type="ARBA" id="ARBA00022741"/>
    </source>
</evidence>
<dbReference type="Gene3D" id="3.40.50.300">
    <property type="entry name" value="P-loop containing nucleotide triphosphate hydrolases"/>
    <property type="match status" value="1"/>
</dbReference>
<name>A0AAW8TDU3_9ENTE</name>
<dbReference type="InterPro" id="IPR011527">
    <property type="entry name" value="ABC1_TM_dom"/>
</dbReference>
<dbReference type="Pfam" id="PF03412">
    <property type="entry name" value="Peptidase_C39"/>
    <property type="match status" value="1"/>
</dbReference>
<dbReference type="Gene3D" id="1.20.1560.10">
    <property type="entry name" value="ABC transporter type 1, transmembrane domain"/>
    <property type="match status" value="1"/>
</dbReference>
<dbReference type="PROSITE" id="PS50929">
    <property type="entry name" value="ABC_TM1F"/>
    <property type="match status" value="1"/>
</dbReference>
<keyword evidence="2 9" id="KW-0812">Transmembrane</keyword>
<keyword evidence="6" id="KW-0067">ATP-binding</keyword>
<evidence type="ECO:0000256" key="5">
    <source>
        <dbReference type="ARBA" id="ARBA00022807"/>
    </source>
</evidence>
<dbReference type="PANTHER" id="PTHR43394:SF1">
    <property type="entry name" value="ATP-BINDING CASSETTE SUB-FAMILY B MEMBER 10, MITOCHONDRIAL"/>
    <property type="match status" value="1"/>
</dbReference>
<reference evidence="13" key="1">
    <citation type="submission" date="2023-03" db="EMBL/GenBank/DDBJ databases">
        <authorList>
            <person name="Shen W."/>
            <person name="Cai J."/>
        </authorList>
    </citation>
    <scope>NUCLEOTIDE SEQUENCE</scope>
    <source>
        <strain evidence="13">Y15</strain>
    </source>
</reference>
<dbReference type="PANTHER" id="PTHR43394">
    <property type="entry name" value="ATP-DEPENDENT PERMEASE MDL1, MITOCHONDRIAL"/>
    <property type="match status" value="1"/>
</dbReference>
<keyword evidence="7 9" id="KW-1133">Transmembrane helix</keyword>
<dbReference type="InterPro" id="IPR036640">
    <property type="entry name" value="ABC1_TM_sf"/>
</dbReference>
<evidence type="ECO:0000256" key="4">
    <source>
        <dbReference type="ARBA" id="ARBA00022801"/>
    </source>
</evidence>
<dbReference type="InterPro" id="IPR003439">
    <property type="entry name" value="ABC_transporter-like_ATP-bd"/>
</dbReference>
<evidence type="ECO:0000259" key="10">
    <source>
        <dbReference type="PROSITE" id="PS50893"/>
    </source>
</evidence>
<proteinExistence type="predicted"/>
<evidence type="ECO:0000259" key="12">
    <source>
        <dbReference type="PROSITE" id="PS50990"/>
    </source>
</evidence>
<dbReference type="GO" id="GO:0008234">
    <property type="term" value="F:cysteine-type peptidase activity"/>
    <property type="evidence" value="ECO:0007669"/>
    <property type="project" value="UniProtKB-KW"/>
</dbReference>
<organism evidence="13 14">
    <name type="scientific">Enterococcus raffinosus</name>
    <dbReference type="NCBI Taxonomy" id="71452"/>
    <lineage>
        <taxon>Bacteria</taxon>
        <taxon>Bacillati</taxon>
        <taxon>Bacillota</taxon>
        <taxon>Bacilli</taxon>
        <taxon>Lactobacillales</taxon>
        <taxon>Enterococcaceae</taxon>
        <taxon>Enterococcus</taxon>
    </lineage>
</organism>
<dbReference type="SUPFAM" id="SSF52540">
    <property type="entry name" value="P-loop containing nucleoside triphosphate hydrolases"/>
    <property type="match status" value="1"/>
</dbReference>
<dbReference type="Pfam" id="PF00005">
    <property type="entry name" value="ABC_tran"/>
    <property type="match status" value="1"/>
</dbReference>
<dbReference type="GO" id="GO:0016887">
    <property type="term" value="F:ATP hydrolysis activity"/>
    <property type="evidence" value="ECO:0007669"/>
    <property type="project" value="InterPro"/>
</dbReference>
<dbReference type="PROSITE" id="PS50893">
    <property type="entry name" value="ABC_TRANSPORTER_2"/>
    <property type="match status" value="1"/>
</dbReference>
<dbReference type="Pfam" id="PF00664">
    <property type="entry name" value="ABC_membrane"/>
    <property type="match status" value="1"/>
</dbReference>
<dbReference type="EMBL" id="JARPXL010000021">
    <property type="protein sequence ID" value="MDT2545969.1"/>
    <property type="molecule type" value="Genomic_DNA"/>
</dbReference>
<dbReference type="GO" id="GO:0005524">
    <property type="term" value="F:ATP binding"/>
    <property type="evidence" value="ECO:0007669"/>
    <property type="project" value="UniProtKB-KW"/>
</dbReference>
<dbReference type="RefSeq" id="WP_311816874.1">
    <property type="nucleotide sequence ID" value="NZ_JARPXG010000022.1"/>
</dbReference>